<keyword evidence="3" id="KW-0378">Hydrolase</keyword>
<dbReference type="InterPro" id="IPR050422">
    <property type="entry name" value="X-Pro_aminopeptidase_P"/>
</dbReference>
<organism evidence="9 10">
    <name type="scientific">Anopheles merus</name>
    <name type="common">Mosquito</name>
    <dbReference type="NCBI Taxonomy" id="30066"/>
    <lineage>
        <taxon>Eukaryota</taxon>
        <taxon>Metazoa</taxon>
        <taxon>Ecdysozoa</taxon>
        <taxon>Arthropoda</taxon>
        <taxon>Hexapoda</taxon>
        <taxon>Insecta</taxon>
        <taxon>Pterygota</taxon>
        <taxon>Neoptera</taxon>
        <taxon>Endopterygota</taxon>
        <taxon>Diptera</taxon>
        <taxon>Nematocera</taxon>
        <taxon>Culicoidea</taxon>
        <taxon>Culicidae</taxon>
        <taxon>Anophelinae</taxon>
        <taxon>Anopheles</taxon>
    </lineage>
</organism>
<keyword evidence="5" id="KW-0812">Transmembrane</keyword>
<dbReference type="Gene3D" id="3.40.350.10">
    <property type="entry name" value="Creatinase/prolidase N-terminal domain"/>
    <property type="match status" value="2"/>
</dbReference>
<dbReference type="GO" id="GO:0046872">
    <property type="term" value="F:metal ion binding"/>
    <property type="evidence" value="ECO:0007669"/>
    <property type="project" value="UniProtKB-KW"/>
</dbReference>
<evidence type="ECO:0000256" key="3">
    <source>
        <dbReference type="ARBA" id="ARBA00022801"/>
    </source>
</evidence>
<dbReference type="Pfam" id="PF01321">
    <property type="entry name" value="Creatinase_N"/>
    <property type="match status" value="1"/>
</dbReference>
<feature type="domain" description="Peptidase M24" evidence="6">
    <location>
        <begin position="389"/>
        <end position="604"/>
    </location>
</feature>
<dbReference type="GO" id="GO:0070006">
    <property type="term" value="F:metalloaminopeptidase activity"/>
    <property type="evidence" value="ECO:0007669"/>
    <property type="project" value="InterPro"/>
</dbReference>
<dbReference type="AlphaFoldDB" id="A0A182UZU5"/>
<dbReference type="PANTHER" id="PTHR43763:SF20">
    <property type="entry name" value="XAA-PRO AMINOPEPTIDASE APEPP"/>
    <property type="match status" value="1"/>
</dbReference>
<feature type="compositionally biased region" description="Polar residues" evidence="4">
    <location>
        <begin position="14"/>
        <end position="23"/>
    </location>
</feature>
<dbReference type="EnsemblMetazoa" id="AMEM006479-RA">
    <property type="protein sequence ID" value="AMEM006479-PA"/>
    <property type="gene ID" value="AMEM006479"/>
</dbReference>
<evidence type="ECO:0000313" key="10">
    <source>
        <dbReference type="Proteomes" id="UP000075903"/>
    </source>
</evidence>
<dbReference type="Pfam" id="PF16188">
    <property type="entry name" value="Peptidase_M24_C"/>
    <property type="match status" value="1"/>
</dbReference>
<dbReference type="PANTHER" id="PTHR43763">
    <property type="entry name" value="XAA-PRO AMINOPEPTIDASE 1"/>
    <property type="match status" value="1"/>
</dbReference>
<evidence type="ECO:0000256" key="1">
    <source>
        <dbReference type="ARBA" id="ARBA00008766"/>
    </source>
</evidence>
<evidence type="ECO:0000259" key="8">
    <source>
        <dbReference type="Pfam" id="PF16188"/>
    </source>
</evidence>
<keyword evidence="10" id="KW-1185">Reference proteome</keyword>
<keyword evidence="2" id="KW-0479">Metal-binding</keyword>
<keyword evidence="5" id="KW-1133">Transmembrane helix</keyword>
<reference evidence="9" key="1">
    <citation type="submission" date="2020-05" db="UniProtKB">
        <authorList>
            <consortium name="EnsemblMetazoa"/>
        </authorList>
    </citation>
    <scope>IDENTIFICATION</scope>
    <source>
        <strain evidence="9">MAF</strain>
    </source>
</reference>
<sequence>MAKTSPAKIAANDGDTSSSTGHSINLEEPRRGQSTMKHSRRYLVGISALLVLVVGGGVALGRALNKDDELAEDRTPKSMDVILAEIRSLMQDYSIEAYIVPSVDAHNSEYISQHDRRLQYVTNFTGSAGTAIITLGKAALWTDSRYHLQADGELDAAHWTLMREGLPGVPTRDEWLLAHLSPGALVGTDPFLIASTEYGRLGAVLAQRGYRLIALERNLVDIVWNNRPPQTADALLPLPLAYSGRRAADKVQAVRATLQEHGANAIIVSALDEIAWLLNLRGSDILYNPVFFAYLIVSHTHLHLYTNADRINATVRAHLASEGVGGLEVRDYRDILPGIDEYVRGGNRLIVSTACSQALYAAIPADQRLQQYSPVAKLKAVKNAVEAAGMRRAHVRDGAAVVRYLHWLEQSVDGGNVTELSGAAQLHDFRRQQDLFVDLSFAAISAFGPNGAIVHYSPSEDTDRPITRDGIYLIDSGGQYLDGTTDVTRSVHLGEPTAFQRECFTRVLKGFLSVAAAVFPVRASGTTFDVLARKALWDVGLDYGHGTGHGIGAFLGVHEYPPSFVSNSASPSNQGLVENMFSSNEPGYYEPGQFGVRIEDIVQVVNATAATVPYDFNGRGALSFHTNTLVPIQQRLIERALLSPAELAQLNAYHRRVLEEVGPLLLQQNDPGAHQWLTEATKEMVAAS</sequence>
<evidence type="ECO:0000259" key="6">
    <source>
        <dbReference type="Pfam" id="PF00557"/>
    </source>
</evidence>
<feature type="domain" description="Peptidase M24 C-terminal" evidence="8">
    <location>
        <begin position="621"/>
        <end position="683"/>
    </location>
</feature>
<dbReference type="Gene3D" id="3.90.230.10">
    <property type="entry name" value="Creatinase/methionine aminopeptidase superfamily"/>
    <property type="match status" value="1"/>
</dbReference>
<dbReference type="Pfam" id="PF00557">
    <property type="entry name" value="Peptidase_M24"/>
    <property type="match status" value="1"/>
</dbReference>
<feature type="domain" description="Creatinase N-terminal" evidence="7">
    <location>
        <begin position="84"/>
        <end position="205"/>
    </location>
</feature>
<feature type="transmembrane region" description="Helical" evidence="5">
    <location>
        <begin position="42"/>
        <end position="64"/>
    </location>
</feature>
<evidence type="ECO:0000259" key="7">
    <source>
        <dbReference type="Pfam" id="PF01321"/>
    </source>
</evidence>
<dbReference type="InterPro" id="IPR000587">
    <property type="entry name" value="Creatinase_N"/>
</dbReference>
<feature type="region of interest" description="Disordered" evidence="4">
    <location>
        <begin position="1"/>
        <end position="35"/>
    </location>
</feature>
<evidence type="ECO:0000256" key="2">
    <source>
        <dbReference type="ARBA" id="ARBA00022723"/>
    </source>
</evidence>
<dbReference type="InterPro" id="IPR033740">
    <property type="entry name" value="Pept_M24B"/>
</dbReference>
<evidence type="ECO:0008006" key="11">
    <source>
        <dbReference type="Google" id="ProtNLM"/>
    </source>
</evidence>
<evidence type="ECO:0000256" key="5">
    <source>
        <dbReference type="SAM" id="Phobius"/>
    </source>
</evidence>
<keyword evidence="5" id="KW-0472">Membrane</keyword>
<name>A0A182UZU5_ANOME</name>
<dbReference type="CDD" id="cd01085">
    <property type="entry name" value="APP"/>
    <property type="match status" value="1"/>
</dbReference>
<dbReference type="InterPro" id="IPR036005">
    <property type="entry name" value="Creatinase/aminopeptidase-like"/>
</dbReference>
<dbReference type="VEuPathDB" id="VectorBase:AMEM21_012580"/>
<dbReference type="SUPFAM" id="SSF53092">
    <property type="entry name" value="Creatinase/prolidase N-terminal domain"/>
    <property type="match status" value="1"/>
</dbReference>
<dbReference type="InterPro" id="IPR029149">
    <property type="entry name" value="Creatin/AminoP/Spt16_N"/>
</dbReference>
<dbReference type="SUPFAM" id="SSF55920">
    <property type="entry name" value="Creatinase/aminopeptidase"/>
    <property type="match status" value="1"/>
</dbReference>
<comment type="similarity">
    <text evidence="1">Belongs to the peptidase M24B family.</text>
</comment>
<dbReference type="FunFam" id="3.40.350.10:FF:000003">
    <property type="entry name" value="Xaa-pro aminopeptidase P"/>
    <property type="match status" value="1"/>
</dbReference>
<dbReference type="InterPro" id="IPR000994">
    <property type="entry name" value="Pept_M24"/>
</dbReference>
<evidence type="ECO:0000313" key="9">
    <source>
        <dbReference type="EnsemblMetazoa" id="AMEM006479-PA"/>
    </source>
</evidence>
<protein>
    <recommendedName>
        <fullName evidence="11">Aminopeptidase P N-terminal domain-containing protein</fullName>
    </recommendedName>
</protein>
<dbReference type="STRING" id="30066.A0A182UZU5"/>
<dbReference type="Pfam" id="PF16189">
    <property type="entry name" value="Creatinase_N_2"/>
    <property type="match status" value="1"/>
</dbReference>
<dbReference type="VEuPathDB" id="VectorBase:AMEM006479"/>
<proteinExistence type="inferred from homology"/>
<evidence type="ECO:0000256" key="4">
    <source>
        <dbReference type="SAM" id="MobiDB-lite"/>
    </source>
</evidence>
<dbReference type="FunFam" id="3.90.230.10:FF:000009">
    <property type="entry name" value="xaa-Pro aminopeptidase 2"/>
    <property type="match status" value="1"/>
</dbReference>
<dbReference type="InterPro" id="IPR032416">
    <property type="entry name" value="Peptidase_M24_C"/>
</dbReference>
<accession>A0A182UZU5</accession>
<dbReference type="Proteomes" id="UP000075903">
    <property type="component" value="Unassembled WGS sequence"/>
</dbReference>